<dbReference type="EMBL" id="SDKK01000043">
    <property type="protein sequence ID" value="TYC51156.1"/>
    <property type="molecule type" value="Genomic_DNA"/>
</dbReference>
<name>A0A6C2CBP2_9RHOO</name>
<feature type="region of interest" description="Disordered" evidence="1">
    <location>
        <begin position="52"/>
        <end position="77"/>
    </location>
</feature>
<evidence type="ECO:0000313" key="3">
    <source>
        <dbReference type="Proteomes" id="UP000389128"/>
    </source>
</evidence>
<organism evidence="2 3">
    <name type="scientific">Zoogloea oleivorans</name>
    <dbReference type="NCBI Taxonomy" id="1552750"/>
    <lineage>
        <taxon>Bacteria</taxon>
        <taxon>Pseudomonadati</taxon>
        <taxon>Pseudomonadota</taxon>
        <taxon>Betaproteobacteria</taxon>
        <taxon>Rhodocyclales</taxon>
        <taxon>Zoogloeaceae</taxon>
        <taxon>Zoogloea</taxon>
    </lineage>
</organism>
<dbReference type="Proteomes" id="UP000389128">
    <property type="component" value="Unassembled WGS sequence"/>
</dbReference>
<sequence length="77" mass="8987">MSPTLARLFFHYTEITYRTLCEENSHTIELDLTVTQAYAGDAWLRKRADEVRAPRKTSTRPLLIKLHRSESAPSRLR</sequence>
<evidence type="ECO:0000256" key="1">
    <source>
        <dbReference type="SAM" id="MobiDB-lite"/>
    </source>
</evidence>
<reference evidence="2 3" key="1">
    <citation type="submission" date="2019-01" db="EMBL/GenBank/DDBJ databases">
        <title>Zoogloea oleivorans genome sequencing and assembly.</title>
        <authorList>
            <person name="Tancsics A."/>
            <person name="Farkas M."/>
            <person name="Kriszt B."/>
            <person name="Maroti G."/>
            <person name="Horvath B."/>
        </authorList>
    </citation>
    <scope>NUCLEOTIDE SEQUENCE [LARGE SCALE GENOMIC DNA]</scope>
    <source>
        <strain evidence="2 3">Buc</strain>
    </source>
</reference>
<keyword evidence="3" id="KW-1185">Reference proteome</keyword>
<dbReference type="AlphaFoldDB" id="A0A6C2CBP2"/>
<comment type="caution">
    <text evidence="2">The sequence shown here is derived from an EMBL/GenBank/DDBJ whole genome shotgun (WGS) entry which is preliminary data.</text>
</comment>
<evidence type="ECO:0000313" key="2">
    <source>
        <dbReference type="EMBL" id="TYC51156.1"/>
    </source>
</evidence>
<dbReference type="RefSeq" id="WP_222862298.1">
    <property type="nucleotide sequence ID" value="NZ_SDKK01000043.1"/>
</dbReference>
<gene>
    <name evidence="2" type="ORF">ETQ85_24560</name>
</gene>
<proteinExistence type="predicted"/>
<accession>A0A6C2CBP2</accession>
<protein>
    <submittedName>
        <fullName evidence="2">Uncharacterized protein</fullName>
    </submittedName>
</protein>